<dbReference type="InterPro" id="IPR013517">
    <property type="entry name" value="FG-GAP"/>
</dbReference>
<sequence length="708" mass="73794">MKGNLRDLALLLALLNLVVACGGGGNNNGASDVGDPIDTHYTISGTVIGLVGDGLVLQINGANDLAIDTDGAYSFTTLLINGDSYAVTIVTQPGEQTCNLTNGSGTVTGDVTDIRISCSSSVAPTLSVASDGPKLLSFSWTNVGADHYRLLKNPDGVSGYTQVGNDLTETQMEEEIAVHLTDWVNVSYLIQACNAADECIDSEAISIAPYMLESIGYFKASNTNEESLFGGSVALSSDGSTLAVGSGMSPKISSETVYIFVRNDGRWRQQANLQASNGDPTDYFGVRLALSGDGNTLAVSAPRESSRATGPYGDQTDNRIGASGAAYVFQRSGENWQQTAYLKSSNTGVLDQFGYSLALSTDGSTLAVGAIGEDSNTEGLRWNDSTPNAGAVYLFAVTDGLWSQQAFLKAPNADEEDQFGSSLALSGDGGTLAVAAIGEDSGAIGVDGDQVDNSARGAGAVYIFERDQGGWAYRSYLKASNTDASDAFGGSVALSADGSLLAVGAYQEDSAATGINGNQQDNTLSGSGAVYLFTNEDGAWVQQAYIKALDPDSRLGSAETYGYDWWRGDYFGYSLSLSEDGTMLVVGTVGEDSASIGVNGDQYDDSLGSPGAAYLFIKADTGWYQRAYVKASNTDQGVYNDRYWNSDWGVVPLREPISPGDSFGSSVSLSGDGQILAVGAIYEDSAATGIGGDQADNTTTDSGAVYLY</sequence>
<keyword evidence="1 4" id="KW-0732">Signal</keyword>
<evidence type="ECO:0000313" key="5">
    <source>
        <dbReference type="EMBL" id="MCG7978764.1"/>
    </source>
</evidence>
<protein>
    <submittedName>
        <fullName evidence="5">Integrin</fullName>
    </submittedName>
</protein>
<dbReference type="Gene3D" id="2.130.10.130">
    <property type="entry name" value="Integrin alpha, N-terminal"/>
    <property type="match status" value="3"/>
</dbReference>
<keyword evidence="5" id="KW-0401">Integrin</keyword>
<organism evidence="5 6">
    <name type="scientific">Candidatus Thiodiazotropha taylori</name>
    <dbReference type="NCBI Taxonomy" id="2792791"/>
    <lineage>
        <taxon>Bacteria</taxon>
        <taxon>Pseudomonadati</taxon>
        <taxon>Pseudomonadota</taxon>
        <taxon>Gammaproteobacteria</taxon>
        <taxon>Chromatiales</taxon>
        <taxon>Sedimenticolaceae</taxon>
        <taxon>Candidatus Thiodiazotropha</taxon>
    </lineage>
</organism>
<dbReference type="PANTHER" id="PTHR36220:SF1">
    <property type="entry name" value="GAMMA TUBULIN COMPLEX COMPONENT C-TERMINAL DOMAIN-CONTAINING PROTEIN"/>
    <property type="match status" value="1"/>
</dbReference>
<dbReference type="InterPro" id="IPR011043">
    <property type="entry name" value="Gal_Oxase/kelch_b-propeller"/>
</dbReference>
<gene>
    <name evidence="5" type="ORF">JAY77_11595</name>
</gene>
<dbReference type="SMART" id="SM00191">
    <property type="entry name" value="Int_alpha"/>
    <property type="match status" value="6"/>
</dbReference>
<evidence type="ECO:0000256" key="1">
    <source>
        <dbReference type="ARBA" id="ARBA00022729"/>
    </source>
</evidence>
<dbReference type="EMBL" id="JAEPCR010000047">
    <property type="protein sequence ID" value="MCG7978764.1"/>
    <property type="molecule type" value="Genomic_DNA"/>
</dbReference>
<keyword evidence="2" id="KW-0677">Repeat</keyword>
<evidence type="ECO:0000256" key="2">
    <source>
        <dbReference type="ARBA" id="ARBA00022737"/>
    </source>
</evidence>
<dbReference type="GO" id="GO:0007229">
    <property type="term" value="P:integrin-mediated signaling pathway"/>
    <property type="evidence" value="ECO:0007669"/>
    <property type="project" value="UniProtKB-KW"/>
</dbReference>
<dbReference type="InterPro" id="IPR028994">
    <property type="entry name" value="Integrin_alpha_N"/>
</dbReference>
<name>A0A9E4NKX5_9GAMM</name>
<evidence type="ECO:0000256" key="4">
    <source>
        <dbReference type="SAM" id="SignalP"/>
    </source>
</evidence>
<dbReference type="PROSITE" id="PS51257">
    <property type="entry name" value="PROKAR_LIPOPROTEIN"/>
    <property type="match status" value="1"/>
</dbReference>
<dbReference type="Proteomes" id="UP000886674">
    <property type="component" value="Unassembled WGS sequence"/>
</dbReference>
<dbReference type="Pfam" id="PF14312">
    <property type="entry name" value="FG-GAP_2"/>
    <property type="match status" value="5"/>
</dbReference>
<reference evidence="5" key="1">
    <citation type="journal article" date="2021" name="Proc. Natl. Acad. Sci. U.S.A.">
        <title>Global biogeography of chemosynthetic symbionts reveals both localized and globally distributed symbiont groups. .</title>
        <authorList>
            <person name="Osvatic J.T."/>
            <person name="Wilkins L.G.E."/>
            <person name="Leibrecht L."/>
            <person name="Leray M."/>
            <person name="Zauner S."/>
            <person name="Polzin J."/>
            <person name="Camacho Y."/>
            <person name="Gros O."/>
            <person name="van Gils J.A."/>
            <person name="Eisen J.A."/>
            <person name="Petersen J.M."/>
            <person name="Yuen B."/>
        </authorList>
    </citation>
    <scope>NUCLEOTIDE SEQUENCE</scope>
    <source>
        <strain evidence="5">MAGclacostrist055</strain>
    </source>
</reference>
<feature type="chain" id="PRO_5039680148" evidence="4">
    <location>
        <begin position="23"/>
        <end position="708"/>
    </location>
</feature>
<dbReference type="PANTHER" id="PTHR36220">
    <property type="entry name" value="UNNAMED PRODUCT"/>
    <property type="match status" value="1"/>
</dbReference>
<dbReference type="SUPFAM" id="SSF50965">
    <property type="entry name" value="Galactose oxidase, central domain"/>
    <property type="match status" value="1"/>
</dbReference>
<feature type="signal peptide" evidence="4">
    <location>
        <begin position="1"/>
        <end position="22"/>
    </location>
</feature>
<comment type="caution">
    <text evidence="5">The sequence shown here is derived from an EMBL/GenBank/DDBJ whole genome shotgun (WGS) entry which is preliminary data.</text>
</comment>
<evidence type="ECO:0000313" key="6">
    <source>
        <dbReference type="Proteomes" id="UP000886674"/>
    </source>
</evidence>
<dbReference type="AlphaFoldDB" id="A0A9E4NKX5"/>
<dbReference type="InterPro" id="IPR013519">
    <property type="entry name" value="Int_alpha_beta-p"/>
</dbReference>
<proteinExistence type="predicted"/>
<accession>A0A9E4NKX5</accession>
<evidence type="ECO:0000256" key="3">
    <source>
        <dbReference type="ARBA" id="ARBA00023180"/>
    </source>
</evidence>
<keyword evidence="3" id="KW-0325">Glycoprotein</keyword>